<evidence type="ECO:0000256" key="5">
    <source>
        <dbReference type="ARBA" id="ARBA00022725"/>
    </source>
</evidence>
<keyword evidence="7 10" id="KW-0472">Membrane</keyword>
<dbReference type="EnsemblMetazoa" id="PPAI013195-RA">
    <property type="protein sequence ID" value="PPAI013195-PA"/>
    <property type="gene ID" value="PPAI013195"/>
</dbReference>
<feature type="transmembrane region" description="Helical" evidence="10">
    <location>
        <begin position="39"/>
        <end position="61"/>
    </location>
</feature>
<dbReference type="VEuPathDB" id="VectorBase:PPAPM1_005793"/>
<keyword evidence="2" id="KW-1003">Cell membrane</keyword>
<name>A0A3F2ZED0_PHLPP</name>
<dbReference type="Proteomes" id="UP000092462">
    <property type="component" value="Unassembled WGS sequence"/>
</dbReference>
<dbReference type="GO" id="GO:0004984">
    <property type="term" value="F:olfactory receptor activity"/>
    <property type="evidence" value="ECO:0007669"/>
    <property type="project" value="InterPro"/>
</dbReference>
<evidence type="ECO:0000313" key="12">
    <source>
        <dbReference type="Proteomes" id="UP000092462"/>
    </source>
</evidence>
<comment type="similarity">
    <text evidence="10">Belongs to the insect chemoreceptor superfamily. Heteromeric odorant receptor channel (TC 1.A.69) family.</text>
</comment>
<evidence type="ECO:0000313" key="11">
    <source>
        <dbReference type="EnsemblMetazoa" id="PPAI013195-PA"/>
    </source>
</evidence>
<proteinExistence type="inferred from homology"/>
<keyword evidence="12" id="KW-1185">Reference proteome</keyword>
<evidence type="ECO:0000256" key="1">
    <source>
        <dbReference type="ARBA" id="ARBA00004651"/>
    </source>
</evidence>
<evidence type="ECO:0000256" key="3">
    <source>
        <dbReference type="ARBA" id="ARBA00022606"/>
    </source>
</evidence>
<comment type="subcellular location">
    <subcellularLocation>
        <location evidence="1 10">Cell membrane</location>
        <topology evidence="1 10">Multi-pass membrane protein</topology>
    </subcellularLocation>
</comment>
<keyword evidence="8 10" id="KW-0675">Receptor</keyword>
<evidence type="ECO:0000256" key="10">
    <source>
        <dbReference type="RuleBase" id="RU351113"/>
    </source>
</evidence>
<evidence type="ECO:0000256" key="9">
    <source>
        <dbReference type="ARBA" id="ARBA00023224"/>
    </source>
</evidence>
<evidence type="ECO:0000256" key="7">
    <source>
        <dbReference type="ARBA" id="ARBA00023136"/>
    </source>
</evidence>
<feature type="transmembrane region" description="Helical" evidence="10">
    <location>
        <begin position="68"/>
        <end position="89"/>
    </location>
</feature>
<accession>A0A3F2ZED0</accession>
<evidence type="ECO:0000256" key="8">
    <source>
        <dbReference type="ARBA" id="ARBA00023170"/>
    </source>
</evidence>
<sequence>MPKGIKDLYQDTVKDINEFGSWAGVDFLLRDVTKPLSRLGSFMFFAVILGIISNIYSMYYFRDNWLDIAFALATFGIIFALLPKIYAVYTINHFAHEIIREINDIISRLVHCQEKCQEMKICLKGFQFIYKVIKIVNLGTAILMFVYTFAVVFYKKERILFVGYILPFLNSKEYPGFEINLFCHMFEAYFCTVIYTTADTFYFGHYFIACRHNFVMAHYVRDFNKLVNENDEITDYKKVDKCLVDLLNEHQSHLKLMSNLTDFTIKQNLCQIIGSMCSIIMNIFVLVKILWISGLAILLAVIAILFLYGAMGSYYLICAEAFQNEIYNCKWYSLPPRTQKALAYVLQMSQKPIQPSVGGFVALDLRVFMKVSIQGH</sequence>
<dbReference type="AlphaFoldDB" id="A0A3F2ZED0"/>
<dbReference type="GO" id="GO:0007165">
    <property type="term" value="P:signal transduction"/>
    <property type="evidence" value="ECO:0007669"/>
    <property type="project" value="UniProtKB-KW"/>
</dbReference>
<evidence type="ECO:0000256" key="4">
    <source>
        <dbReference type="ARBA" id="ARBA00022692"/>
    </source>
</evidence>
<organism evidence="11 12">
    <name type="scientific">Phlebotomus papatasi</name>
    <name type="common">Sandfly</name>
    <dbReference type="NCBI Taxonomy" id="29031"/>
    <lineage>
        <taxon>Eukaryota</taxon>
        <taxon>Metazoa</taxon>
        <taxon>Ecdysozoa</taxon>
        <taxon>Arthropoda</taxon>
        <taxon>Hexapoda</taxon>
        <taxon>Insecta</taxon>
        <taxon>Pterygota</taxon>
        <taxon>Neoptera</taxon>
        <taxon>Endopterygota</taxon>
        <taxon>Diptera</taxon>
        <taxon>Nematocera</taxon>
        <taxon>Psychodoidea</taxon>
        <taxon>Psychodidae</taxon>
        <taxon>Phlebotomus</taxon>
        <taxon>Phlebotomus</taxon>
    </lineage>
</organism>
<keyword evidence="3 10" id="KW-0716">Sensory transduction</keyword>
<keyword evidence="5 10" id="KW-0552">Olfaction</keyword>
<reference evidence="11" key="1">
    <citation type="submission" date="2022-08" db="UniProtKB">
        <authorList>
            <consortium name="EnsemblMetazoa"/>
        </authorList>
    </citation>
    <scope>IDENTIFICATION</scope>
    <source>
        <strain evidence="11">Israel</strain>
    </source>
</reference>
<dbReference type="GO" id="GO:0005549">
    <property type="term" value="F:odorant binding"/>
    <property type="evidence" value="ECO:0007669"/>
    <property type="project" value="InterPro"/>
</dbReference>
<evidence type="ECO:0000256" key="6">
    <source>
        <dbReference type="ARBA" id="ARBA00022989"/>
    </source>
</evidence>
<protein>
    <recommendedName>
        <fullName evidence="10">Odorant receptor</fullName>
    </recommendedName>
</protein>
<dbReference type="PANTHER" id="PTHR21137:SF35">
    <property type="entry name" value="ODORANT RECEPTOR 19A-RELATED"/>
    <property type="match status" value="1"/>
</dbReference>
<dbReference type="InterPro" id="IPR004117">
    <property type="entry name" value="7tm6_olfct_rcpt"/>
</dbReference>
<feature type="transmembrane region" description="Helical" evidence="10">
    <location>
        <begin position="135"/>
        <end position="154"/>
    </location>
</feature>
<dbReference type="EMBL" id="AJVK01031932">
    <property type="status" value="NOT_ANNOTATED_CDS"/>
    <property type="molecule type" value="Genomic_DNA"/>
</dbReference>
<keyword evidence="4 10" id="KW-0812">Transmembrane</keyword>
<dbReference type="GO" id="GO:0005886">
    <property type="term" value="C:plasma membrane"/>
    <property type="evidence" value="ECO:0007669"/>
    <property type="project" value="UniProtKB-SubCell"/>
</dbReference>
<feature type="transmembrane region" description="Helical" evidence="10">
    <location>
        <begin position="269"/>
        <end position="291"/>
    </location>
</feature>
<dbReference type="Pfam" id="PF02949">
    <property type="entry name" value="7tm_6"/>
    <property type="match status" value="1"/>
</dbReference>
<keyword evidence="6 10" id="KW-1133">Transmembrane helix</keyword>
<feature type="transmembrane region" description="Helical" evidence="10">
    <location>
        <begin position="297"/>
        <end position="317"/>
    </location>
</feature>
<dbReference type="PANTHER" id="PTHR21137">
    <property type="entry name" value="ODORANT RECEPTOR"/>
    <property type="match status" value="1"/>
</dbReference>
<dbReference type="VEuPathDB" id="VectorBase:PPAI013195"/>
<comment type="caution">
    <text evidence="10">Lacks conserved residue(s) required for the propagation of feature annotation.</text>
</comment>
<evidence type="ECO:0000256" key="2">
    <source>
        <dbReference type="ARBA" id="ARBA00022475"/>
    </source>
</evidence>
<keyword evidence="9 10" id="KW-0807">Transducer</keyword>